<name>A0A1E5G4A1_9FIRM</name>
<dbReference type="Pfam" id="PF01899">
    <property type="entry name" value="MNHE"/>
    <property type="match status" value="1"/>
</dbReference>
<proteinExistence type="inferred from homology"/>
<dbReference type="Proteomes" id="UP000094296">
    <property type="component" value="Unassembled WGS sequence"/>
</dbReference>
<keyword evidence="6 8" id="KW-1133">Transmembrane helix</keyword>
<evidence type="ECO:0000313" key="9">
    <source>
        <dbReference type="EMBL" id="OEF97858.1"/>
    </source>
</evidence>
<dbReference type="OrthoDB" id="9800498at2"/>
<dbReference type="PANTHER" id="PTHR34584:SF1">
    <property type="entry name" value="NA(+)_H(+) ANTIPORTER SUBUNIT E1"/>
    <property type="match status" value="1"/>
</dbReference>
<feature type="transmembrane region" description="Helical" evidence="8">
    <location>
        <begin position="12"/>
        <end position="27"/>
    </location>
</feature>
<dbReference type="GO" id="GO:0005886">
    <property type="term" value="C:plasma membrane"/>
    <property type="evidence" value="ECO:0007669"/>
    <property type="project" value="UniProtKB-SubCell"/>
</dbReference>
<sequence>MLFKLHSSKTRHSVKLIIFLFMFWALLSGKWDLFHLGIGMAAALFITWITLPLMRLTSRDGQRIFYAFDFPLFKYVKFWIWLVKEIIKANIEVAMIILNPKLPIDPQVVTLEKKFTNPIAQTTLSNAIILTPGTLTLDVDDNTYVIHSLTKKGAQRIERGFESKLIAKVDDVFQE</sequence>
<keyword evidence="3" id="KW-0813">Transport</keyword>
<dbReference type="AlphaFoldDB" id="A0A1E5G4A1"/>
<keyword evidence="5 8" id="KW-0812">Transmembrane</keyword>
<evidence type="ECO:0000256" key="4">
    <source>
        <dbReference type="ARBA" id="ARBA00022475"/>
    </source>
</evidence>
<comment type="caution">
    <text evidence="9">The sequence shown here is derived from an EMBL/GenBank/DDBJ whole genome shotgun (WGS) entry which is preliminary data.</text>
</comment>
<gene>
    <name evidence="9" type="ORF">BHF68_13605</name>
</gene>
<evidence type="ECO:0000256" key="1">
    <source>
        <dbReference type="ARBA" id="ARBA00004651"/>
    </source>
</evidence>
<protein>
    <recommendedName>
        <fullName evidence="11">Cation:proton antiporter</fullName>
    </recommendedName>
</protein>
<keyword evidence="3" id="KW-0050">Antiport</keyword>
<keyword evidence="4" id="KW-1003">Cell membrane</keyword>
<reference evidence="9 10" key="1">
    <citation type="submission" date="2016-09" db="EMBL/GenBank/DDBJ databases">
        <title>Draft genome sequence for the type strain of Desulfuribacillus alkaliarsenatis AHT28, an obligately anaerobic, sulfidogenic bacterium isolated from Russian soda lake sediments.</title>
        <authorList>
            <person name="Abin C.A."/>
            <person name="Hollibaugh J.T."/>
        </authorList>
    </citation>
    <scope>NUCLEOTIDE SEQUENCE [LARGE SCALE GENOMIC DNA]</scope>
    <source>
        <strain evidence="9 10">AHT28</strain>
    </source>
</reference>
<keyword evidence="7 8" id="KW-0472">Membrane</keyword>
<dbReference type="PANTHER" id="PTHR34584">
    <property type="entry name" value="NA(+)/H(+) ANTIPORTER SUBUNIT E1"/>
    <property type="match status" value="1"/>
</dbReference>
<evidence type="ECO:0000256" key="6">
    <source>
        <dbReference type="ARBA" id="ARBA00022989"/>
    </source>
</evidence>
<evidence type="ECO:0000256" key="7">
    <source>
        <dbReference type="ARBA" id="ARBA00023136"/>
    </source>
</evidence>
<evidence type="ECO:0000256" key="3">
    <source>
        <dbReference type="ARBA" id="ARBA00022449"/>
    </source>
</evidence>
<organism evidence="9 10">
    <name type="scientific">Desulfuribacillus alkaliarsenatis</name>
    <dbReference type="NCBI Taxonomy" id="766136"/>
    <lineage>
        <taxon>Bacteria</taxon>
        <taxon>Bacillati</taxon>
        <taxon>Bacillota</taxon>
        <taxon>Desulfuribacillia</taxon>
        <taxon>Desulfuribacillales</taxon>
        <taxon>Desulfuribacillaceae</taxon>
        <taxon>Desulfuribacillus</taxon>
    </lineage>
</organism>
<feature type="transmembrane region" description="Helical" evidence="8">
    <location>
        <begin position="33"/>
        <end position="54"/>
    </location>
</feature>
<dbReference type="RefSeq" id="WP_069642489.1">
    <property type="nucleotide sequence ID" value="NZ_MIJE01000003.1"/>
</dbReference>
<dbReference type="GO" id="GO:0008324">
    <property type="term" value="F:monoatomic cation transmembrane transporter activity"/>
    <property type="evidence" value="ECO:0007669"/>
    <property type="project" value="InterPro"/>
</dbReference>
<keyword evidence="10" id="KW-1185">Reference proteome</keyword>
<dbReference type="STRING" id="766136.BHF68_13605"/>
<evidence type="ECO:0000256" key="8">
    <source>
        <dbReference type="SAM" id="Phobius"/>
    </source>
</evidence>
<dbReference type="GO" id="GO:0015297">
    <property type="term" value="F:antiporter activity"/>
    <property type="evidence" value="ECO:0007669"/>
    <property type="project" value="UniProtKB-KW"/>
</dbReference>
<dbReference type="EMBL" id="MIJE01000003">
    <property type="protein sequence ID" value="OEF97858.1"/>
    <property type="molecule type" value="Genomic_DNA"/>
</dbReference>
<evidence type="ECO:0000256" key="2">
    <source>
        <dbReference type="ARBA" id="ARBA00006228"/>
    </source>
</evidence>
<accession>A0A1E5G4A1</accession>
<comment type="similarity">
    <text evidence="2">Belongs to the CPA3 antiporters (TC 2.A.63) subunit E family.</text>
</comment>
<comment type="subcellular location">
    <subcellularLocation>
        <location evidence="1">Cell membrane</location>
        <topology evidence="1">Multi-pass membrane protein</topology>
    </subcellularLocation>
</comment>
<evidence type="ECO:0008006" key="11">
    <source>
        <dbReference type="Google" id="ProtNLM"/>
    </source>
</evidence>
<evidence type="ECO:0000313" key="10">
    <source>
        <dbReference type="Proteomes" id="UP000094296"/>
    </source>
</evidence>
<dbReference type="InterPro" id="IPR002758">
    <property type="entry name" value="Cation_antiport_E"/>
</dbReference>
<evidence type="ECO:0000256" key="5">
    <source>
        <dbReference type="ARBA" id="ARBA00022692"/>
    </source>
</evidence>
<dbReference type="PIRSF" id="PIRSF019239">
    <property type="entry name" value="MrpE"/>
    <property type="match status" value="1"/>
</dbReference>